<name>A0ABQ7U1W7_SOLTU</name>
<feature type="domain" description="Aminotransferase-like plant mobile" evidence="6">
    <location>
        <begin position="384"/>
        <end position="734"/>
    </location>
</feature>
<dbReference type="PANTHER" id="PTHR46033">
    <property type="entry name" value="PROTEIN MAIN-LIKE 2"/>
    <property type="match status" value="1"/>
</dbReference>
<evidence type="ECO:0000256" key="3">
    <source>
        <dbReference type="ARBA" id="ARBA00022801"/>
    </source>
</evidence>
<keyword evidence="3" id="KW-0378">Hydrolase</keyword>
<sequence length="1025" mass="118156">MSAGASSKSIVTVVHPFGSFTLDDKCFKEMGEFREWMNEGRRPCNKKYPYIKKDNTLNPPFEFGKTIINKKNWFHKFAFGGQTLESSKGMCDDVPVKFTTTDYLFDLKIKALYKKFIENNGDGDVVKPEHDIAKYILGEFVFSNRLWHTVDHILFPLCVDDQWLMARLSFKDRSIYVYDSMGDVAFRANIRSSVDAYRFIIPLFLLILNFFGKRTDIQLNNGPYKNKALVDSFNVVMIKDLPLQQDADRGIYVALFAERFICGSNVFDNEFDVNTHRIKFGSLLWNYGKMKLEKHISSESKSLEIMKKIDHVFSFMADNSEYKLDPGPLELDVLTGQLTHRSQDIWEGSSNMILNTRREDGNFWKLVEKYPIHPRVLEVIRLCGLYGVYKANRSAIDRSLITALVERWRPETHTFHFRTVLGNETIKTIGDWQNICQRLLGFIPSCEDFKTNSLKVAAFNAYMLSQPELPNTTTQDMINQKARCYMFGMIAGMLMADTSGGYLKLMYLPMLEDIDKIGSYSWGSATLAYLYHFLCKASQTTQNEIAGFLPLLQIWAWERVTVLSPQIVAKKDARTAFVDFPRGPHATRWFAHLSWTNTTKHVLKVYRDALDSMTEAQFIWEPYPDDLIESLPAYCHAGRNIWRVRAPIFCWNVVEVHLPDRVMRQFGLQQAIPTLFPFDSTHFCHDRRGRPNTNWELEHAQWLSLWNQRLQYSCDAPVNHEPFRYDDPYLIWFRRITRLVIGNPNSRPQSQQGYVPNSTAYETMVRHIHSMVDEAKTLGDNPSYEALYMFRKMVRDQGSDCLKYVHEADRVHVSADYRRDMVQPTQLHPPVRRRGKGGVAGRRERAVERGQAHVEMDQATENAQAVPEDYQATSDYNIGSISRDCTHEFTQASNMTYQLSQTYIMPYVMPQNLQISSHPSLSSLENVVGNYQPQNFENVPNFTSSPVPMIIETPDAINNLEDPNNQVDDNDPKDANEGDDTNNQDGEPSRREKRKIKLKPCGTGGHYAIQHPLMEIDAGVDDITD</sequence>
<reference evidence="7 8" key="1">
    <citation type="journal article" date="2021" name="bioRxiv">
        <title>Chromosome-scale and haplotype-resolved genome assembly of a tetraploid potato cultivar.</title>
        <authorList>
            <person name="Sun H."/>
            <person name="Jiao W.-B."/>
            <person name="Krause K."/>
            <person name="Campoy J.A."/>
            <person name="Goel M."/>
            <person name="Folz-Donahue K."/>
            <person name="Kukat C."/>
            <person name="Huettel B."/>
            <person name="Schneeberger K."/>
        </authorList>
    </citation>
    <scope>NUCLEOTIDE SEQUENCE [LARGE SCALE GENOMIC DNA]</scope>
    <source>
        <strain evidence="7">SolTubOtavaFocal</strain>
        <tissue evidence="7">Leaves</tissue>
    </source>
</reference>
<evidence type="ECO:0008006" key="9">
    <source>
        <dbReference type="Google" id="ProtNLM"/>
    </source>
</evidence>
<keyword evidence="8" id="KW-1185">Reference proteome</keyword>
<organism evidence="7 8">
    <name type="scientific">Solanum tuberosum</name>
    <name type="common">Potato</name>
    <dbReference type="NCBI Taxonomy" id="4113"/>
    <lineage>
        <taxon>Eukaryota</taxon>
        <taxon>Viridiplantae</taxon>
        <taxon>Streptophyta</taxon>
        <taxon>Embryophyta</taxon>
        <taxon>Tracheophyta</taxon>
        <taxon>Spermatophyta</taxon>
        <taxon>Magnoliopsida</taxon>
        <taxon>eudicotyledons</taxon>
        <taxon>Gunneridae</taxon>
        <taxon>Pentapetalae</taxon>
        <taxon>asterids</taxon>
        <taxon>lamiids</taxon>
        <taxon>Solanales</taxon>
        <taxon>Solanaceae</taxon>
        <taxon>Solanoideae</taxon>
        <taxon>Solaneae</taxon>
        <taxon>Solanum</taxon>
    </lineage>
</organism>
<feature type="region of interest" description="Disordered" evidence="4">
    <location>
        <begin position="957"/>
        <end position="1003"/>
    </location>
</feature>
<evidence type="ECO:0000256" key="4">
    <source>
        <dbReference type="SAM" id="MobiDB-lite"/>
    </source>
</evidence>
<evidence type="ECO:0000256" key="2">
    <source>
        <dbReference type="ARBA" id="ARBA00022670"/>
    </source>
</evidence>
<evidence type="ECO:0000313" key="8">
    <source>
        <dbReference type="Proteomes" id="UP000826656"/>
    </source>
</evidence>
<dbReference type="InterPro" id="IPR038765">
    <property type="entry name" value="Papain-like_cys_pep_sf"/>
</dbReference>
<keyword evidence="2" id="KW-0645">Protease</keyword>
<evidence type="ECO:0000259" key="5">
    <source>
        <dbReference type="Pfam" id="PF02902"/>
    </source>
</evidence>
<dbReference type="EMBL" id="JAIVGD010000026">
    <property type="protein sequence ID" value="KAH0740453.1"/>
    <property type="molecule type" value="Genomic_DNA"/>
</dbReference>
<evidence type="ECO:0000256" key="1">
    <source>
        <dbReference type="ARBA" id="ARBA00005234"/>
    </source>
</evidence>
<dbReference type="Pfam" id="PF10536">
    <property type="entry name" value="PMD"/>
    <property type="match status" value="1"/>
</dbReference>
<dbReference type="SUPFAM" id="SSF54001">
    <property type="entry name" value="Cysteine proteinases"/>
    <property type="match status" value="1"/>
</dbReference>
<accession>A0ABQ7U1W7</accession>
<dbReference type="InterPro" id="IPR044824">
    <property type="entry name" value="MAIN-like"/>
</dbReference>
<dbReference type="InterPro" id="IPR019557">
    <property type="entry name" value="AminoTfrase-like_pln_mobile"/>
</dbReference>
<proteinExistence type="inferred from homology"/>
<dbReference type="PANTHER" id="PTHR46033:SF60">
    <property type="entry name" value="AMINOTRANSFERASE-LIKE PLANT MOBILE DOMAIN-CONTAINING PROTEIN"/>
    <property type="match status" value="1"/>
</dbReference>
<dbReference type="Gene3D" id="3.40.395.10">
    <property type="entry name" value="Adenoviral Proteinase, Chain A"/>
    <property type="match status" value="1"/>
</dbReference>
<dbReference type="InterPro" id="IPR003653">
    <property type="entry name" value="Peptidase_C48_C"/>
</dbReference>
<dbReference type="Proteomes" id="UP000826656">
    <property type="component" value="Unassembled WGS sequence"/>
</dbReference>
<comment type="caution">
    <text evidence="7">The sequence shown here is derived from an EMBL/GenBank/DDBJ whole genome shotgun (WGS) entry which is preliminary data.</text>
</comment>
<protein>
    <recommendedName>
        <fullName evidence="9">Aminotransferase-like plant mobile domain-containing protein</fullName>
    </recommendedName>
</protein>
<evidence type="ECO:0000259" key="6">
    <source>
        <dbReference type="Pfam" id="PF10536"/>
    </source>
</evidence>
<feature type="domain" description="Ubiquitin-like protease family profile" evidence="5">
    <location>
        <begin position="147"/>
        <end position="279"/>
    </location>
</feature>
<gene>
    <name evidence="7" type="ORF">KY290_033496</name>
</gene>
<dbReference type="Pfam" id="PF02902">
    <property type="entry name" value="Peptidase_C48"/>
    <property type="match status" value="1"/>
</dbReference>
<evidence type="ECO:0000313" key="7">
    <source>
        <dbReference type="EMBL" id="KAH0740453.1"/>
    </source>
</evidence>
<comment type="similarity">
    <text evidence="1">Belongs to the peptidase C48 family.</text>
</comment>